<dbReference type="SMART" id="SM00490">
    <property type="entry name" value="HELICc"/>
    <property type="match status" value="1"/>
</dbReference>
<dbReference type="InterPro" id="IPR050742">
    <property type="entry name" value="Helicase_Restrict-Modif_Enz"/>
</dbReference>
<dbReference type="GO" id="GO:0036121">
    <property type="term" value="F:double-stranded DNA helicase activity"/>
    <property type="evidence" value="ECO:0007669"/>
    <property type="project" value="TreeGrafter"/>
</dbReference>
<dbReference type="GO" id="GO:0061749">
    <property type="term" value="F:forked DNA-dependent helicase activity"/>
    <property type="evidence" value="ECO:0007669"/>
    <property type="project" value="TreeGrafter"/>
</dbReference>
<dbReference type="GO" id="GO:0070125">
    <property type="term" value="P:mitochondrial translational elongation"/>
    <property type="evidence" value="ECO:0007669"/>
    <property type="project" value="TreeGrafter"/>
</dbReference>
<dbReference type="CDD" id="cd18799">
    <property type="entry name" value="SF2_C_EcoAI-like"/>
    <property type="match status" value="1"/>
</dbReference>
<dbReference type="GO" id="GO:0000403">
    <property type="term" value="F:Y-form DNA binding"/>
    <property type="evidence" value="ECO:0007669"/>
    <property type="project" value="TreeGrafter"/>
</dbReference>
<evidence type="ECO:0000313" key="3">
    <source>
        <dbReference type="Proteomes" id="UP001211907"/>
    </source>
</evidence>
<feature type="domain" description="Helicase C-terminal" evidence="1">
    <location>
        <begin position="38"/>
        <end position="197"/>
    </location>
</feature>
<dbReference type="SUPFAM" id="SSF52540">
    <property type="entry name" value="P-loop containing nucleoside triphosphate hydrolases"/>
    <property type="match status" value="1"/>
</dbReference>
<dbReference type="InterPro" id="IPR027417">
    <property type="entry name" value="P-loop_NTPase"/>
</dbReference>
<dbReference type="InterPro" id="IPR001650">
    <property type="entry name" value="Helicase_C-like"/>
</dbReference>
<sequence>LCELQVGTVKTEASLNGVKIAGGDYVVSQLANRVNNPARNELLIKAWENKVLHDNRKATLIFAVDVQHIKDLVALFAEHGYLAKGLDGKTPRSQREKILSGFTAGEFNILINCGILTEGVDIPRIDCIILARPTQSGVLLQQMVGRGLRLHEGKKNCLLIDFLDQTADNDMGVISTLPTLLGLRSDFEIPQNTNLSEFLEKVDQIAGKYPETMAAARSIEEAEKLAAEEKATQCELTMTSYEEYKFSEMFSPNADSMKNLKLKMISPLTWVRISKYDIVLDLRDNNTIIIRKNADGKNFEAVLRKRVRHGKKMWSTDELILYHDTLTSCVRACDSYLHDKYPDMQQRLKRNAPWRKKEASEAQKKFLIKLGIIHPMQICTKGDASDLITRFVFGGKGKALEEEVERRKLLKAKKKANVLDIDQNLT</sequence>
<reference evidence="2" key="1">
    <citation type="submission" date="2020-05" db="EMBL/GenBank/DDBJ databases">
        <title>Phylogenomic resolution of chytrid fungi.</title>
        <authorList>
            <person name="Stajich J.E."/>
            <person name="Amses K."/>
            <person name="Simmons R."/>
            <person name="Seto K."/>
            <person name="Myers J."/>
            <person name="Bonds A."/>
            <person name="Quandt C.A."/>
            <person name="Barry K."/>
            <person name="Liu P."/>
            <person name="Grigoriev I."/>
            <person name="Longcore J.E."/>
            <person name="James T.Y."/>
        </authorList>
    </citation>
    <scope>NUCLEOTIDE SEQUENCE</scope>
    <source>
        <strain evidence="2">JEL0513</strain>
    </source>
</reference>
<accession>A0AAD5XBV9</accession>
<dbReference type="PANTHER" id="PTHR47396:SF1">
    <property type="entry name" value="ATP-DEPENDENT HELICASE IRC3-RELATED"/>
    <property type="match status" value="1"/>
</dbReference>
<organism evidence="2 3">
    <name type="scientific">Physocladia obscura</name>
    <dbReference type="NCBI Taxonomy" id="109957"/>
    <lineage>
        <taxon>Eukaryota</taxon>
        <taxon>Fungi</taxon>
        <taxon>Fungi incertae sedis</taxon>
        <taxon>Chytridiomycota</taxon>
        <taxon>Chytridiomycota incertae sedis</taxon>
        <taxon>Chytridiomycetes</taxon>
        <taxon>Chytridiales</taxon>
        <taxon>Chytriomycetaceae</taxon>
        <taxon>Physocladia</taxon>
    </lineage>
</organism>
<keyword evidence="3" id="KW-1185">Reference proteome</keyword>
<name>A0AAD5XBV9_9FUNG</name>
<protein>
    <recommendedName>
        <fullName evidence="1">Helicase C-terminal domain-containing protein</fullName>
    </recommendedName>
</protein>
<dbReference type="AlphaFoldDB" id="A0AAD5XBV9"/>
<dbReference type="PANTHER" id="PTHR47396">
    <property type="entry name" value="TYPE I RESTRICTION ENZYME ECOKI R PROTEIN"/>
    <property type="match status" value="1"/>
</dbReference>
<dbReference type="GO" id="GO:0032042">
    <property type="term" value="P:mitochondrial DNA metabolic process"/>
    <property type="evidence" value="ECO:0007669"/>
    <property type="project" value="TreeGrafter"/>
</dbReference>
<gene>
    <name evidence="2" type="ORF">HK100_006123</name>
</gene>
<proteinExistence type="predicted"/>
<dbReference type="GO" id="GO:0005759">
    <property type="term" value="C:mitochondrial matrix"/>
    <property type="evidence" value="ECO:0007669"/>
    <property type="project" value="TreeGrafter"/>
</dbReference>
<evidence type="ECO:0000259" key="1">
    <source>
        <dbReference type="PROSITE" id="PS51194"/>
    </source>
</evidence>
<dbReference type="EMBL" id="JADGJH010002849">
    <property type="protein sequence ID" value="KAJ3094472.1"/>
    <property type="molecule type" value="Genomic_DNA"/>
</dbReference>
<comment type="caution">
    <text evidence="2">The sequence shown here is derived from an EMBL/GenBank/DDBJ whole genome shotgun (WGS) entry which is preliminary data.</text>
</comment>
<feature type="non-terminal residue" evidence="2">
    <location>
        <position position="426"/>
    </location>
</feature>
<evidence type="ECO:0000313" key="2">
    <source>
        <dbReference type="EMBL" id="KAJ3094472.1"/>
    </source>
</evidence>
<dbReference type="PROSITE" id="PS51194">
    <property type="entry name" value="HELICASE_CTER"/>
    <property type="match status" value="1"/>
</dbReference>
<dbReference type="Gene3D" id="3.40.50.300">
    <property type="entry name" value="P-loop containing nucleotide triphosphate hydrolases"/>
    <property type="match status" value="1"/>
</dbReference>
<dbReference type="Proteomes" id="UP001211907">
    <property type="component" value="Unassembled WGS sequence"/>
</dbReference>
<dbReference type="Pfam" id="PF00271">
    <property type="entry name" value="Helicase_C"/>
    <property type="match status" value="1"/>
</dbReference>